<dbReference type="Gene3D" id="1.10.10.1100">
    <property type="entry name" value="BFD-like [2Fe-2S]-binding domain"/>
    <property type="match status" value="1"/>
</dbReference>
<dbReference type="InterPro" id="IPR041854">
    <property type="entry name" value="BFD-like_2Fe2S-bd_dom_sf"/>
</dbReference>
<evidence type="ECO:0008006" key="3">
    <source>
        <dbReference type="Google" id="ProtNLM"/>
    </source>
</evidence>
<organism evidence="1">
    <name type="scientific">Vecturithrix granuli</name>
    <dbReference type="NCBI Taxonomy" id="1499967"/>
    <lineage>
        <taxon>Bacteria</taxon>
        <taxon>Candidatus Moduliflexota</taxon>
        <taxon>Candidatus Vecturitrichia</taxon>
        <taxon>Candidatus Vecturitrichales</taxon>
        <taxon>Candidatus Vecturitrichaceae</taxon>
        <taxon>Candidatus Vecturithrix</taxon>
    </lineage>
</organism>
<dbReference type="eggNOG" id="ENOG5033CPK">
    <property type="taxonomic scope" value="Bacteria"/>
</dbReference>
<dbReference type="EMBL" id="DF820465">
    <property type="protein sequence ID" value="GAK56651.1"/>
    <property type="molecule type" value="Genomic_DNA"/>
</dbReference>
<proteinExistence type="predicted"/>
<dbReference type="Proteomes" id="UP000030661">
    <property type="component" value="Unassembled WGS sequence"/>
</dbReference>
<reference evidence="1" key="1">
    <citation type="journal article" date="2015" name="PeerJ">
        <title>First genomic representation of candidate bacterial phylum KSB3 points to enhanced environmental sensing as a trigger of wastewater bulking.</title>
        <authorList>
            <person name="Sekiguchi Y."/>
            <person name="Ohashi A."/>
            <person name="Parks D.H."/>
            <person name="Yamauchi T."/>
            <person name="Tyson G.W."/>
            <person name="Hugenholtz P."/>
        </authorList>
    </citation>
    <scope>NUCLEOTIDE SEQUENCE [LARGE SCALE GENOMIC DNA]</scope>
</reference>
<dbReference type="AlphaFoldDB" id="A0A081BWE6"/>
<gene>
    <name evidence="1" type="ORF">U27_03614</name>
</gene>
<keyword evidence="2" id="KW-1185">Reference proteome</keyword>
<protein>
    <recommendedName>
        <fullName evidence="3">BFD-like (2Fe-2S) protein</fullName>
    </recommendedName>
</protein>
<name>A0A081BWE6_VECG1</name>
<sequence>MVNNDEMICYCFHYTAGDIRRDAIEHGESTILQRILNAKRSGGCQCVEKHPKGT</sequence>
<accession>A0A081BWE6</accession>
<evidence type="ECO:0000313" key="1">
    <source>
        <dbReference type="EMBL" id="GAK56651.1"/>
    </source>
</evidence>
<dbReference type="HOGENOM" id="CLU_205138_0_0_0"/>
<dbReference type="STRING" id="1499967.U27_03614"/>
<evidence type="ECO:0000313" key="2">
    <source>
        <dbReference type="Proteomes" id="UP000030661"/>
    </source>
</evidence>